<reference evidence="3" key="1">
    <citation type="journal article" date="2019" name="Int. J. Syst. Evol. Microbiol.">
        <title>The Global Catalogue of Microorganisms (GCM) 10K type strain sequencing project: providing services to taxonomists for standard genome sequencing and annotation.</title>
        <authorList>
            <consortium name="The Broad Institute Genomics Platform"/>
            <consortium name="The Broad Institute Genome Sequencing Center for Infectious Disease"/>
            <person name="Wu L."/>
            <person name="Ma J."/>
        </authorList>
    </citation>
    <scope>NUCLEOTIDE SEQUENCE [LARGE SCALE GENOMIC DNA]</scope>
    <source>
        <strain evidence="3">ZS-22-S1</strain>
    </source>
</reference>
<dbReference type="InterPro" id="IPR024983">
    <property type="entry name" value="CHAT_dom"/>
</dbReference>
<name>A0ABV9SAJ5_9PSEU</name>
<proteinExistence type="predicted"/>
<feature type="domain" description="CHAT" evidence="1">
    <location>
        <begin position="13"/>
        <end position="69"/>
    </location>
</feature>
<comment type="caution">
    <text evidence="2">The sequence shown here is derived from an EMBL/GenBank/DDBJ whole genome shotgun (WGS) entry which is preliminary data.</text>
</comment>
<evidence type="ECO:0000313" key="3">
    <source>
        <dbReference type="Proteomes" id="UP001595859"/>
    </source>
</evidence>
<dbReference type="Pfam" id="PF12770">
    <property type="entry name" value="CHAT"/>
    <property type="match status" value="1"/>
</dbReference>
<keyword evidence="3" id="KW-1185">Reference proteome</keyword>
<evidence type="ECO:0000313" key="2">
    <source>
        <dbReference type="EMBL" id="MFC4856606.1"/>
    </source>
</evidence>
<dbReference type="EMBL" id="JBHSIS010000010">
    <property type="protein sequence ID" value="MFC4856606.1"/>
    <property type="molecule type" value="Genomic_DNA"/>
</dbReference>
<sequence>MIAIAPEAVTHPAGDEALGFAGGLLASGVRTVVAATCRVGDAAAAATMVTYHAQLATGTTPSVALAAAVTEDPLRRPFVCLGAG</sequence>
<gene>
    <name evidence="2" type="ORF">ACFPCV_24135</name>
</gene>
<accession>A0ABV9SAJ5</accession>
<evidence type="ECO:0000259" key="1">
    <source>
        <dbReference type="Pfam" id="PF12770"/>
    </source>
</evidence>
<protein>
    <submittedName>
        <fullName evidence="2">CHAT domain-containing protein</fullName>
    </submittedName>
</protein>
<dbReference type="RefSeq" id="WP_378058568.1">
    <property type="nucleotide sequence ID" value="NZ_JBHSIS010000010.1"/>
</dbReference>
<organism evidence="2 3">
    <name type="scientific">Actinophytocola glycyrrhizae</name>
    <dbReference type="NCBI Taxonomy" id="2044873"/>
    <lineage>
        <taxon>Bacteria</taxon>
        <taxon>Bacillati</taxon>
        <taxon>Actinomycetota</taxon>
        <taxon>Actinomycetes</taxon>
        <taxon>Pseudonocardiales</taxon>
        <taxon>Pseudonocardiaceae</taxon>
    </lineage>
</organism>
<dbReference type="Proteomes" id="UP001595859">
    <property type="component" value="Unassembled WGS sequence"/>
</dbReference>